<sequence length="144" mass="16115">MPVSNVLWTYCLTGSAAMADHRYCKVLEVVMVQFTVMAFLCLEEGHIHASPHLISQNFPPASVVGSRDCQYNGPGLKSVLLVCATATVTVVRVPSRAVWLSDYYVPLGSVQLTLRTTIKYRGRRRFESFSPKNASFYDYDGTER</sequence>
<comment type="caution">
    <text evidence="1">The sequence shown here is derived from an EMBL/GenBank/DDBJ whole genome shotgun (WGS) entry which is preliminary data.</text>
</comment>
<name>A0ABD0LXG1_9CAEN</name>
<evidence type="ECO:0008006" key="3">
    <source>
        <dbReference type="Google" id="ProtNLM"/>
    </source>
</evidence>
<evidence type="ECO:0000313" key="2">
    <source>
        <dbReference type="Proteomes" id="UP001519460"/>
    </source>
</evidence>
<dbReference type="AlphaFoldDB" id="A0ABD0LXG1"/>
<gene>
    <name evidence="1" type="ORF">BaRGS_00005191</name>
</gene>
<protein>
    <recommendedName>
        <fullName evidence="3">Secreted protein</fullName>
    </recommendedName>
</protein>
<proteinExistence type="predicted"/>
<evidence type="ECO:0000313" key="1">
    <source>
        <dbReference type="EMBL" id="KAK7503652.1"/>
    </source>
</evidence>
<accession>A0ABD0LXG1</accession>
<dbReference type="EMBL" id="JACVVK020000019">
    <property type="protein sequence ID" value="KAK7503652.1"/>
    <property type="molecule type" value="Genomic_DNA"/>
</dbReference>
<dbReference type="Proteomes" id="UP001519460">
    <property type="component" value="Unassembled WGS sequence"/>
</dbReference>
<keyword evidence="2" id="KW-1185">Reference proteome</keyword>
<reference evidence="1 2" key="1">
    <citation type="journal article" date="2023" name="Sci. Data">
        <title>Genome assembly of the Korean intertidal mud-creeper Batillaria attramentaria.</title>
        <authorList>
            <person name="Patra A.K."/>
            <person name="Ho P.T."/>
            <person name="Jun S."/>
            <person name="Lee S.J."/>
            <person name="Kim Y."/>
            <person name="Won Y.J."/>
        </authorList>
    </citation>
    <scope>NUCLEOTIDE SEQUENCE [LARGE SCALE GENOMIC DNA]</scope>
    <source>
        <strain evidence="1">Wonlab-2016</strain>
    </source>
</reference>
<organism evidence="1 2">
    <name type="scientific">Batillaria attramentaria</name>
    <dbReference type="NCBI Taxonomy" id="370345"/>
    <lineage>
        <taxon>Eukaryota</taxon>
        <taxon>Metazoa</taxon>
        <taxon>Spiralia</taxon>
        <taxon>Lophotrochozoa</taxon>
        <taxon>Mollusca</taxon>
        <taxon>Gastropoda</taxon>
        <taxon>Caenogastropoda</taxon>
        <taxon>Sorbeoconcha</taxon>
        <taxon>Cerithioidea</taxon>
        <taxon>Batillariidae</taxon>
        <taxon>Batillaria</taxon>
    </lineage>
</organism>